<reference evidence="3" key="1">
    <citation type="submission" date="2019-07" db="EMBL/GenBank/DDBJ databases">
        <authorList>
            <person name="De-Chao Zhang Q."/>
        </authorList>
    </citation>
    <scope>NUCLEOTIDE SEQUENCE</scope>
    <source>
        <strain evidence="3">TP-CH-4</strain>
    </source>
</reference>
<evidence type="ECO:0000259" key="1">
    <source>
        <dbReference type="Pfam" id="PF00534"/>
    </source>
</evidence>
<comment type="caution">
    <text evidence="3">The sequence shown here is derived from an EMBL/GenBank/DDBJ whole genome shotgun (WGS) entry which is preliminary data.</text>
</comment>
<keyword evidence="4" id="KW-1185">Reference proteome</keyword>
<dbReference type="RefSeq" id="WP_152575571.1">
    <property type="nucleotide sequence ID" value="NZ_VIKU02000006.1"/>
</dbReference>
<evidence type="ECO:0000313" key="2">
    <source>
        <dbReference type="EMBL" id="NHF61067.1"/>
    </source>
</evidence>
<gene>
    <name evidence="2" type="ORF">FK220_017075</name>
    <name evidence="3" type="ORF">FK220_019970</name>
</gene>
<name>A0A967AYP9_9FLAO</name>
<sequence length="75" mass="8516">DCISGPSEIITHNHDGLLVEDQNIEAMAVQLHQLMNDDSLRAKLARNAPRALDKFSIENVGRQWEDMFRKVLADN</sequence>
<dbReference type="GO" id="GO:0016757">
    <property type="term" value="F:glycosyltransferase activity"/>
    <property type="evidence" value="ECO:0007669"/>
    <property type="project" value="InterPro"/>
</dbReference>
<dbReference type="Proteomes" id="UP000707206">
    <property type="component" value="Unassembled WGS sequence"/>
</dbReference>
<accession>A0A967AYP9</accession>
<evidence type="ECO:0000313" key="4">
    <source>
        <dbReference type="Proteomes" id="UP000707206"/>
    </source>
</evidence>
<dbReference type="SUPFAM" id="SSF53756">
    <property type="entry name" value="UDP-Glycosyltransferase/glycogen phosphorylase"/>
    <property type="match status" value="1"/>
</dbReference>
<dbReference type="EMBL" id="VIKU02000018">
    <property type="protein sequence ID" value="NHF61633.1"/>
    <property type="molecule type" value="Genomic_DNA"/>
</dbReference>
<dbReference type="InterPro" id="IPR001296">
    <property type="entry name" value="Glyco_trans_1"/>
</dbReference>
<proteinExistence type="predicted"/>
<feature type="non-terminal residue" evidence="3">
    <location>
        <position position="1"/>
    </location>
</feature>
<protein>
    <submittedName>
        <fullName evidence="3">Glycosyltransferase family 4 protein</fullName>
    </submittedName>
</protein>
<dbReference type="Gene3D" id="3.40.50.2000">
    <property type="entry name" value="Glycogen Phosphorylase B"/>
    <property type="match status" value="2"/>
</dbReference>
<dbReference type="AlphaFoldDB" id="A0A967AYP9"/>
<dbReference type="EMBL" id="VIKU02000006">
    <property type="protein sequence ID" value="NHF61067.1"/>
    <property type="molecule type" value="Genomic_DNA"/>
</dbReference>
<organism evidence="3 4">
    <name type="scientific">Pelagihabitans pacificus</name>
    <dbReference type="NCBI Taxonomy" id="2696054"/>
    <lineage>
        <taxon>Bacteria</taxon>
        <taxon>Pseudomonadati</taxon>
        <taxon>Bacteroidota</taxon>
        <taxon>Flavobacteriia</taxon>
        <taxon>Flavobacteriales</taxon>
        <taxon>Flavobacteriaceae</taxon>
        <taxon>Pelagihabitans</taxon>
    </lineage>
</organism>
<feature type="domain" description="Glycosyl transferase family 1" evidence="1">
    <location>
        <begin position="3"/>
        <end position="49"/>
    </location>
</feature>
<evidence type="ECO:0000313" key="3">
    <source>
        <dbReference type="EMBL" id="NHF61633.1"/>
    </source>
</evidence>
<dbReference type="Pfam" id="PF00534">
    <property type="entry name" value="Glycos_transf_1"/>
    <property type="match status" value="1"/>
</dbReference>
<reference evidence="3" key="2">
    <citation type="submission" date="2020-03" db="EMBL/GenBank/DDBJ databases">
        <title>Flavobacteriaceae bacterium strain TP-CH-4, a member of the family Flavobacteriaceae isolated from a deep-sea seamount.</title>
        <authorList>
            <person name="Zhang D.-C."/>
        </authorList>
    </citation>
    <scope>NUCLEOTIDE SEQUENCE</scope>
    <source>
        <strain evidence="3">TP-CH-4</strain>
    </source>
</reference>